<evidence type="ECO:0000313" key="10">
    <source>
        <dbReference type="EMBL" id="TEY78786.1"/>
    </source>
</evidence>
<feature type="region of interest" description="Disordered" evidence="8">
    <location>
        <begin position="39"/>
        <end position="96"/>
    </location>
</feature>
<comment type="caution">
    <text evidence="10">The sequence shown here is derived from an EMBL/GenBank/DDBJ whole genome shotgun (WGS) entry which is preliminary data.</text>
</comment>
<dbReference type="OrthoDB" id="4748970at2759"/>
<dbReference type="Pfam" id="PF00096">
    <property type="entry name" value="zf-C2H2"/>
    <property type="match status" value="2"/>
</dbReference>
<evidence type="ECO:0000259" key="9">
    <source>
        <dbReference type="PROSITE" id="PS50157"/>
    </source>
</evidence>
<feature type="compositionally biased region" description="Basic and acidic residues" evidence="8">
    <location>
        <begin position="243"/>
        <end position="253"/>
    </location>
</feature>
<evidence type="ECO:0000256" key="3">
    <source>
        <dbReference type="ARBA" id="ARBA00022737"/>
    </source>
</evidence>
<dbReference type="InterPro" id="IPR036236">
    <property type="entry name" value="Znf_C2H2_sf"/>
</dbReference>
<dbReference type="PANTHER" id="PTHR24381">
    <property type="entry name" value="ZINC FINGER PROTEIN"/>
    <property type="match status" value="1"/>
</dbReference>
<keyword evidence="5" id="KW-0862">Zinc</keyword>
<dbReference type="SUPFAM" id="SSF57667">
    <property type="entry name" value="beta-beta-alpha zinc fingers"/>
    <property type="match status" value="1"/>
</dbReference>
<feature type="domain" description="C2H2-type" evidence="9">
    <location>
        <begin position="363"/>
        <end position="387"/>
    </location>
</feature>
<gene>
    <name evidence="10" type="ORF">BOTCAL_0045g00010</name>
</gene>
<feature type="compositionally biased region" description="Polar residues" evidence="8">
    <location>
        <begin position="232"/>
        <end position="242"/>
    </location>
</feature>
<dbReference type="PROSITE" id="PS50157">
    <property type="entry name" value="ZINC_FINGER_C2H2_2"/>
    <property type="match status" value="3"/>
</dbReference>
<name>A0A4Y8DBV5_9HELO</name>
<evidence type="ECO:0000313" key="11">
    <source>
        <dbReference type="Proteomes" id="UP000297299"/>
    </source>
</evidence>
<keyword evidence="3" id="KW-0677">Repeat</keyword>
<organism evidence="10 11">
    <name type="scientific">Botryotinia calthae</name>
    <dbReference type="NCBI Taxonomy" id="38488"/>
    <lineage>
        <taxon>Eukaryota</taxon>
        <taxon>Fungi</taxon>
        <taxon>Dikarya</taxon>
        <taxon>Ascomycota</taxon>
        <taxon>Pezizomycotina</taxon>
        <taxon>Leotiomycetes</taxon>
        <taxon>Helotiales</taxon>
        <taxon>Sclerotiniaceae</taxon>
        <taxon>Botryotinia</taxon>
    </lineage>
</organism>
<reference evidence="10 11" key="1">
    <citation type="submission" date="2017-11" db="EMBL/GenBank/DDBJ databases">
        <title>Comparative genomics of Botrytis spp.</title>
        <authorList>
            <person name="Valero-Jimenez C.A."/>
            <person name="Tapia P."/>
            <person name="Veloso J."/>
            <person name="Silva-Moreno E."/>
            <person name="Staats M."/>
            <person name="Valdes J.H."/>
            <person name="Van Kan J.A.L."/>
        </authorList>
    </citation>
    <scope>NUCLEOTIDE SEQUENCE [LARGE SCALE GENOMIC DNA]</scope>
    <source>
        <strain evidence="10 11">MUCL2830</strain>
    </source>
</reference>
<dbReference type="PROSITE" id="PS00028">
    <property type="entry name" value="ZINC_FINGER_C2H2_1"/>
    <property type="match status" value="3"/>
</dbReference>
<dbReference type="Proteomes" id="UP000297299">
    <property type="component" value="Unassembled WGS sequence"/>
</dbReference>
<feature type="region of interest" description="Disordered" evidence="8">
    <location>
        <begin position="158"/>
        <end position="182"/>
    </location>
</feature>
<comment type="subcellular location">
    <subcellularLocation>
        <location evidence="1">Nucleus</location>
    </subcellularLocation>
</comment>
<feature type="compositionally biased region" description="Acidic residues" evidence="8">
    <location>
        <begin position="47"/>
        <end position="57"/>
    </location>
</feature>
<evidence type="ECO:0000256" key="4">
    <source>
        <dbReference type="ARBA" id="ARBA00022771"/>
    </source>
</evidence>
<feature type="domain" description="C2H2-type" evidence="9">
    <location>
        <begin position="333"/>
        <end position="361"/>
    </location>
</feature>
<keyword evidence="4 7" id="KW-0863">Zinc-finger</keyword>
<protein>
    <recommendedName>
        <fullName evidence="9">C2H2-type domain-containing protein</fullName>
    </recommendedName>
</protein>
<proteinExistence type="predicted"/>
<evidence type="ECO:0000256" key="6">
    <source>
        <dbReference type="ARBA" id="ARBA00023242"/>
    </source>
</evidence>
<dbReference type="SMART" id="SM00355">
    <property type="entry name" value="ZnF_C2H2"/>
    <property type="match status" value="3"/>
</dbReference>
<feature type="domain" description="C2H2-type" evidence="9">
    <location>
        <begin position="390"/>
        <end position="413"/>
    </location>
</feature>
<keyword evidence="11" id="KW-1185">Reference proteome</keyword>
<evidence type="ECO:0000256" key="5">
    <source>
        <dbReference type="ARBA" id="ARBA00022833"/>
    </source>
</evidence>
<keyword evidence="6" id="KW-0539">Nucleus</keyword>
<feature type="region of interest" description="Disordered" evidence="8">
    <location>
        <begin position="231"/>
        <end position="326"/>
    </location>
</feature>
<dbReference type="Gene3D" id="3.30.160.60">
    <property type="entry name" value="Classic Zinc Finger"/>
    <property type="match status" value="2"/>
</dbReference>
<dbReference type="GO" id="GO:0008270">
    <property type="term" value="F:zinc ion binding"/>
    <property type="evidence" value="ECO:0007669"/>
    <property type="project" value="UniProtKB-KW"/>
</dbReference>
<keyword evidence="2" id="KW-0479">Metal-binding</keyword>
<dbReference type="GO" id="GO:0000981">
    <property type="term" value="F:DNA-binding transcription factor activity, RNA polymerase II-specific"/>
    <property type="evidence" value="ECO:0007669"/>
    <property type="project" value="TreeGrafter"/>
</dbReference>
<feature type="compositionally biased region" description="Low complexity" evidence="8">
    <location>
        <begin position="166"/>
        <end position="182"/>
    </location>
</feature>
<evidence type="ECO:0000256" key="7">
    <source>
        <dbReference type="PROSITE-ProRule" id="PRU00042"/>
    </source>
</evidence>
<evidence type="ECO:0000256" key="2">
    <source>
        <dbReference type="ARBA" id="ARBA00022723"/>
    </source>
</evidence>
<dbReference type="EMBL" id="PHWZ01000045">
    <property type="protein sequence ID" value="TEY78786.1"/>
    <property type="molecule type" value="Genomic_DNA"/>
</dbReference>
<dbReference type="GO" id="GO:0000977">
    <property type="term" value="F:RNA polymerase II transcription regulatory region sequence-specific DNA binding"/>
    <property type="evidence" value="ECO:0007669"/>
    <property type="project" value="TreeGrafter"/>
</dbReference>
<dbReference type="GO" id="GO:0005634">
    <property type="term" value="C:nucleus"/>
    <property type="evidence" value="ECO:0007669"/>
    <property type="project" value="UniProtKB-SubCell"/>
</dbReference>
<dbReference type="AlphaFoldDB" id="A0A4Y8DBV5"/>
<dbReference type="STRING" id="38488.A0A4Y8DBV5"/>
<evidence type="ECO:0000256" key="1">
    <source>
        <dbReference type="ARBA" id="ARBA00004123"/>
    </source>
</evidence>
<accession>A0A4Y8DBV5</accession>
<sequence>MADLDIKFLLQQKKAEKLKALEAARPTVPQAWDAKYITAKKGHDGEYESDTNLDSDTESPANAVSPQKPFGFDTESQSRSSTNPNPLRKDELSQSSTILISIDPDKRRFFRPLADAITSSSGNQLGEIVLRLCVEYPDARAVVESLLAATSDEGIIDNPHPLLRRSSNSKIEQSSQKISPIKKPSENPLLPIVLNDEKDEQAPIIAKSARDDLKSLPAVLAVVEPSRKLPSLLQTSTSSHRSVASEKRKREEPADAPISSQSQKKAKPYYVIPKHQKKNVPLSENKDAIPPLKLSSSNSPSTSERPKPKRIHPLQPVSNSGDKRNVGETSDKYTCSVCYQNFGLNSNLERHMRAVHKTEGEPFGCSICTKKYARQDYLYRHLTTFHTTGLRCNACGLSYGDEDTLNTHMRFEHGVQAVEDKKIKVSPTALNSAKKQVRFQEDSMRLRKS</sequence>
<evidence type="ECO:0000256" key="8">
    <source>
        <dbReference type="SAM" id="MobiDB-lite"/>
    </source>
</evidence>
<dbReference type="PANTHER" id="PTHR24381:SF393">
    <property type="entry name" value="CHROMATIN-LINKED ADAPTOR FOR MSL PROTEINS, ISOFORM B"/>
    <property type="match status" value="1"/>
</dbReference>
<dbReference type="InterPro" id="IPR013087">
    <property type="entry name" value="Znf_C2H2_type"/>
</dbReference>
<feature type="compositionally biased region" description="Polar residues" evidence="8">
    <location>
        <begin position="74"/>
        <end position="85"/>
    </location>
</feature>